<feature type="transmembrane region" description="Helical" evidence="5">
    <location>
        <begin position="346"/>
        <end position="369"/>
    </location>
</feature>
<comment type="subcellular location">
    <subcellularLocation>
        <location evidence="1">Membrane</location>
        <topology evidence="1">Multi-pass membrane protein</topology>
    </subcellularLocation>
</comment>
<dbReference type="SUPFAM" id="SSF103473">
    <property type="entry name" value="MFS general substrate transporter"/>
    <property type="match status" value="1"/>
</dbReference>
<dbReference type="GO" id="GO:0016020">
    <property type="term" value="C:membrane"/>
    <property type="evidence" value="ECO:0007669"/>
    <property type="project" value="UniProtKB-SubCell"/>
</dbReference>
<dbReference type="PANTHER" id="PTHR23514">
    <property type="entry name" value="BYPASS OF STOP CODON PROTEIN 6"/>
    <property type="match status" value="1"/>
</dbReference>
<dbReference type="Proteomes" id="UP000315759">
    <property type="component" value="Unassembled WGS sequence"/>
</dbReference>
<keyword evidence="7" id="KW-1185">Reference proteome</keyword>
<sequence length="444" mass="44972">MGVLYHDQPVGWEVGALGVARDWDDDGRRPRGRTHRRAGNWRHVNSLKWSRAAVFLVFAVFGLCISTWAVHIPSVQERTGVSVGTLGSLLLLHGAGALIGMQACGPLINRWGSARIALVGAAAMAATLALPLNAPTPATLGGALLIFGGATGITDVGMNARAVAVEQQAGKPIMSAFHAIFSVGSVIGSLVGAATLAAAWGMPSTTAVMCGACLLLVAVTAPNLFGVRADPTTGVGAPPDGAPSEPLSKRRRLVLLGALAFVLLLAEGCAMDWSSLHAQERLGVSNSLGALVFGGFVTAMTVGRFTADIVSAKRGPAWVLRYGSLAAVVGLGIVVASPALPLTMAGWVIFGLGLSGSLPQVLTAAGNVAGATGTDFSRVVGCGYVALLAGPALIGWLSELVTLNLALLLPLVAVAAAALGARAVGGDESPAIAVEGKGESVRPR</sequence>
<reference evidence="6 7" key="1">
    <citation type="submission" date="2018-10" db="EMBL/GenBank/DDBJ databases">
        <title>Draft genome of Mycobacterium hodleri strain B.</title>
        <authorList>
            <person name="Amande T.J."/>
            <person name="Mcgenity T.J."/>
        </authorList>
    </citation>
    <scope>NUCLEOTIDE SEQUENCE [LARGE SCALE GENOMIC DNA]</scope>
    <source>
        <strain evidence="6 7">B</strain>
    </source>
</reference>
<feature type="transmembrane region" description="Helical" evidence="5">
    <location>
        <begin position="253"/>
        <end position="276"/>
    </location>
</feature>
<feature type="transmembrane region" description="Helical" evidence="5">
    <location>
        <begin position="140"/>
        <end position="158"/>
    </location>
</feature>
<evidence type="ECO:0000256" key="3">
    <source>
        <dbReference type="ARBA" id="ARBA00022989"/>
    </source>
</evidence>
<feature type="transmembrane region" description="Helical" evidence="5">
    <location>
        <begin position="116"/>
        <end position="134"/>
    </location>
</feature>
<dbReference type="EMBL" id="VIFX01000044">
    <property type="protein sequence ID" value="TQR83481.1"/>
    <property type="molecule type" value="Genomic_DNA"/>
</dbReference>
<dbReference type="Pfam" id="PF07690">
    <property type="entry name" value="MFS_1"/>
    <property type="match status" value="1"/>
</dbReference>
<organism evidence="6 7">
    <name type="scientific">Mycolicibacterium hodleri</name>
    <dbReference type="NCBI Taxonomy" id="49897"/>
    <lineage>
        <taxon>Bacteria</taxon>
        <taxon>Bacillati</taxon>
        <taxon>Actinomycetota</taxon>
        <taxon>Actinomycetes</taxon>
        <taxon>Mycobacteriales</taxon>
        <taxon>Mycobacteriaceae</taxon>
        <taxon>Mycolicibacterium</taxon>
    </lineage>
</organism>
<keyword evidence="2 5" id="KW-0812">Transmembrane</keyword>
<feature type="transmembrane region" description="Helical" evidence="5">
    <location>
        <begin position="83"/>
        <end position="104"/>
    </location>
</feature>
<dbReference type="PANTHER" id="PTHR23514:SF13">
    <property type="entry name" value="INNER MEMBRANE PROTEIN YBJJ"/>
    <property type="match status" value="1"/>
</dbReference>
<comment type="caution">
    <text evidence="6">The sequence shown here is derived from an EMBL/GenBank/DDBJ whole genome shotgun (WGS) entry which is preliminary data.</text>
</comment>
<evidence type="ECO:0000256" key="5">
    <source>
        <dbReference type="SAM" id="Phobius"/>
    </source>
</evidence>
<feature type="transmembrane region" description="Helical" evidence="5">
    <location>
        <begin position="52"/>
        <end position="71"/>
    </location>
</feature>
<name>A0A544VU17_9MYCO</name>
<evidence type="ECO:0000313" key="7">
    <source>
        <dbReference type="Proteomes" id="UP000315759"/>
    </source>
</evidence>
<feature type="transmembrane region" description="Helical" evidence="5">
    <location>
        <begin position="319"/>
        <end position="340"/>
    </location>
</feature>
<evidence type="ECO:0000256" key="2">
    <source>
        <dbReference type="ARBA" id="ARBA00022692"/>
    </source>
</evidence>
<proteinExistence type="predicted"/>
<feature type="transmembrane region" description="Helical" evidence="5">
    <location>
        <begin position="288"/>
        <end position="307"/>
    </location>
</feature>
<dbReference type="GO" id="GO:0022857">
    <property type="term" value="F:transmembrane transporter activity"/>
    <property type="evidence" value="ECO:0007669"/>
    <property type="project" value="InterPro"/>
</dbReference>
<evidence type="ECO:0000256" key="1">
    <source>
        <dbReference type="ARBA" id="ARBA00004141"/>
    </source>
</evidence>
<gene>
    <name evidence="6" type="ORF">D8S82_27005</name>
</gene>
<keyword evidence="3 5" id="KW-1133">Transmembrane helix</keyword>
<feature type="transmembrane region" description="Helical" evidence="5">
    <location>
        <begin position="403"/>
        <end position="421"/>
    </location>
</feature>
<dbReference type="InterPro" id="IPR051788">
    <property type="entry name" value="MFS_Transporter"/>
</dbReference>
<protein>
    <submittedName>
        <fullName evidence="6">MFS transporter</fullName>
    </submittedName>
</protein>
<dbReference type="AlphaFoldDB" id="A0A544VU17"/>
<feature type="transmembrane region" description="Helical" evidence="5">
    <location>
        <begin position="376"/>
        <end position="397"/>
    </location>
</feature>
<dbReference type="CDD" id="cd17393">
    <property type="entry name" value="MFS_MosC_like"/>
    <property type="match status" value="1"/>
</dbReference>
<dbReference type="InterPro" id="IPR036259">
    <property type="entry name" value="MFS_trans_sf"/>
</dbReference>
<accession>A0A544VU17</accession>
<dbReference type="Gene3D" id="1.20.1250.20">
    <property type="entry name" value="MFS general substrate transporter like domains"/>
    <property type="match status" value="2"/>
</dbReference>
<feature type="transmembrane region" description="Helical" evidence="5">
    <location>
        <begin position="206"/>
        <end position="225"/>
    </location>
</feature>
<dbReference type="InterPro" id="IPR011701">
    <property type="entry name" value="MFS"/>
</dbReference>
<evidence type="ECO:0000313" key="6">
    <source>
        <dbReference type="EMBL" id="TQR83481.1"/>
    </source>
</evidence>
<evidence type="ECO:0000256" key="4">
    <source>
        <dbReference type="ARBA" id="ARBA00023136"/>
    </source>
</evidence>
<feature type="transmembrane region" description="Helical" evidence="5">
    <location>
        <begin position="179"/>
        <end position="200"/>
    </location>
</feature>
<keyword evidence="4 5" id="KW-0472">Membrane</keyword>